<name>A0A3M0Z068_9BACT</name>
<dbReference type="SUPFAM" id="SSF54565">
    <property type="entry name" value="Ribosomal protein S16"/>
    <property type="match status" value="1"/>
</dbReference>
<dbReference type="PANTHER" id="PTHR12919:SF20">
    <property type="entry name" value="SMALL RIBOSOMAL SUBUNIT PROTEIN BS16M"/>
    <property type="match status" value="1"/>
</dbReference>
<dbReference type="GO" id="GO:0006412">
    <property type="term" value="P:translation"/>
    <property type="evidence" value="ECO:0007669"/>
    <property type="project" value="UniProtKB-UniRule"/>
</dbReference>
<protein>
    <recommendedName>
        <fullName evidence="3">Small ribosomal subunit protein bS16</fullName>
    </recommendedName>
</protein>
<dbReference type="InterPro" id="IPR020592">
    <property type="entry name" value="Ribosomal_bS16_CS"/>
</dbReference>
<sequence>MVKIRLSRVGRKNLPSYKIVVTDARRKRESNFIECLGSYSPITKNLVIDEDRAKYWIGVGARPTDTVKALLIKKQIIVVGSGEAEKK</sequence>
<dbReference type="EMBL" id="RFKV01000005">
    <property type="protein sequence ID" value="RMD77732.1"/>
    <property type="molecule type" value="Genomic_DNA"/>
</dbReference>
<keyword evidence="2 3" id="KW-0687">Ribonucleoprotein</keyword>
<proteinExistence type="inferred from homology"/>
<dbReference type="InterPro" id="IPR000307">
    <property type="entry name" value="Ribosomal_bS16"/>
</dbReference>
<dbReference type="GO" id="GO:0005737">
    <property type="term" value="C:cytoplasm"/>
    <property type="evidence" value="ECO:0007669"/>
    <property type="project" value="UniProtKB-ARBA"/>
</dbReference>
<organism evidence="4 5">
    <name type="scientific">Candidatus Dojkabacteria bacterium</name>
    <dbReference type="NCBI Taxonomy" id="2099670"/>
    <lineage>
        <taxon>Bacteria</taxon>
        <taxon>Candidatus Dojkabacteria</taxon>
    </lineage>
</organism>
<evidence type="ECO:0000256" key="1">
    <source>
        <dbReference type="ARBA" id="ARBA00022980"/>
    </source>
</evidence>
<comment type="caution">
    <text evidence="4">The sequence shown here is derived from an EMBL/GenBank/DDBJ whole genome shotgun (WGS) entry which is preliminary data.</text>
</comment>
<dbReference type="NCBIfam" id="TIGR00002">
    <property type="entry name" value="S16"/>
    <property type="match status" value="1"/>
</dbReference>
<dbReference type="Gene3D" id="3.30.1320.10">
    <property type="match status" value="1"/>
</dbReference>
<evidence type="ECO:0000313" key="5">
    <source>
        <dbReference type="Proteomes" id="UP000269410"/>
    </source>
</evidence>
<reference evidence="4 5" key="1">
    <citation type="submission" date="2018-10" db="EMBL/GenBank/DDBJ databases">
        <title>Thermophilic Lithotrophy and Phototrophy in an Intertidal, Iron-rich, Geothermal Spring.</title>
        <authorList>
            <person name="Ward L.M."/>
            <person name="Idei A."/>
            <person name="Nakagawa M."/>
            <person name="Ueno Y."/>
            <person name="Fischer W."/>
            <person name="Mcglynn S.E."/>
        </authorList>
    </citation>
    <scope>NUCLEOTIDE SEQUENCE [LARGE SCALE GENOMIC DNA]</scope>
    <source>
        <strain evidence="4">J137</strain>
    </source>
</reference>
<dbReference type="PROSITE" id="PS00732">
    <property type="entry name" value="RIBOSOMAL_S16"/>
    <property type="match status" value="1"/>
</dbReference>
<dbReference type="GO" id="GO:0003735">
    <property type="term" value="F:structural constituent of ribosome"/>
    <property type="evidence" value="ECO:0007669"/>
    <property type="project" value="InterPro"/>
</dbReference>
<evidence type="ECO:0000313" key="4">
    <source>
        <dbReference type="EMBL" id="RMD77732.1"/>
    </source>
</evidence>
<keyword evidence="1 3" id="KW-0689">Ribosomal protein</keyword>
<dbReference type="GO" id="GO:0015935">
    <property type="term" value="C:small ribosomal subunit"/>
    <property type="evidence" value="ECO:0007669"/>
    <property type="project" value="TreeGrafter"/>
</dbReference>
<evidence type="ECO:0000256" key="2">
    <source>
        <dbReference type="ARBA" id="ARBA00023274"/>
    </source>
</evidence>
<dbReference type="PANTHER" id="PTHR12919">
    <property type="entry name" value="30S RIBOSOMAL PROTEIN S16"/>
    <property type="match status" value="1"/>
</dbReference>
<dbReference type="Pfam" id="PF00886">
    <property type="entry name" value="Ribosomal_S16"/>
    <property type="match status" value="1"/>
</dbReference>
<gene>
    <name evidence="3 4" type="primary">rpsP</name>
    <name evidence="4" type="ORF">D6810_00175</name>
</gene>
<dbReference type="Proteomes" id="UP000269410">
    <property type="component" value="Unassembled WGS sequence"/>
</dbReference>
<comment type="similarity">
    <text evidence="3">Belongs to the bacterial ribosomal protein bS16 family.</text>
</comment>
<dbReference type="HAMAP" id="MF_00385">
    <property type="entry name" value="Ribosomal_bS16"/>
    <property type="match status" value="1"/>
</dbReference>
<accession>A0A3M0Z068</accession>
<dbReference type="InterPro" id="IPR023803">
    <property type="entry name" value="Ribosomal_bS16_dom_sf"/>
</dbReference>
<evidence type="ECO:0000256" key="3">
    <source>
        <dbReference type="HAMAP-Rule" id="MF_00385"/>
    </source>
</evidence>
<dbReference type="AlphaFoldDB" id="A0A3M0Z068"/>